<dbReference type="Proteomes" id="UP001396334">
    <property type="component" value="Unassembled WGS sequence"/>
</dbReference>
<comment type="caution">
    <text evidence="1">The sequence shown here is derived from an EMBL/GenBank/DDBJ whole genome shotgun (WGS) entry which is preliminary data.</text>
</comment>
<gene>
    <name evidence="1" type="ORF">V6N11_017245</name>
</gene>
<sequence length="81" mass="8849">MMSLSSNDTSSLLEIAIGVFGYRETSRSTIIFPFPCFFFSSKFWSDLQRSGLDGGLLLSSMVRDELGLEKAAMEKLGTVAG</sequence>
<accession>A0ABR2TXK9</accession>
<evidence type="ECO:0000313" key="2">
    <source>
        <dbReference type="Proteomes" id="UP001396334"/>
    </source>
</evidence>
<keyword evidence="2" id="KW-1185">Reference proteome</keyword>
<name>A0ABR2TXK9_9ROSI</name>
<organism evidence="1 2">
    <name type="scientific">Hibiscus sabdariffa</name>
    <name type="common">roselle</name>
    <dbReference type="NCBI Taxonomy" id="183260"/>
    <lineage>
        <taxon>Eukaryota</taxon>
        <taxon>Viridiplantae</taxon>
        <taxon>Streptophyta</taxon>
        <taxon>Embryophyta</taxon>
        <taxon>Tracheophyta</taxon>
        <taxon>Spermatophyta</taxon>
        <taxon>Magnoliopsida</taxon>
        <taxon>eudicotyledons</taxon>
        <taxon>Gunneridae</taxon>
        <taxon>Pentapetalae</taxon>
        <taxon>rosids</taxon>
        <taxon>malvids</taxon>
        <taxon>Malvales</taxon>
        <taxon>Malvaceae</taxon>
        <taxon>Malvoideae</taxon>
        <taxon>Hibiscus</taxon>
    </lineage>
</organism>
<protein>
    <submittedName>
        <fullName evidence="1">Uncharacterized protein</fullName>
    </submittedName>
</protein>
<reference evidence="1 2" key="1">
    <citation type="journal article" date="2024" name="G3 (Bethesda)">
        <title>Genome assembly of Hibiscus sabdariffa L. provides insights into metabolisms of medicinal natural products.</title>
        <authorList>
            <person name="Kim T."/>
        </authorList>
    </citation>
    <scope>NUCLEOTIDE SEQUENCE [LARGE SCALE GENOMIC DNA]</scope>
    <source>
        <strain evidence="1">TK-2024</strain>
        <tissue evidence="1">Old leaves</tissue>
    </source>
</reference>
<proteinExistence type="predicted"/>
<dbReference type="EMBL" id="JBBPBN010000004">
    <property type="protein sequence ID" value="KAK9042166.1"/>
    <property type="molecule type" value="Genomic_DNA"/>
</dbReference>
<evidence type="ECO:0000313" key="1">
    <source>
        <dbReference type="EMBL" id="KAK9042166.1"/>
    </source>
</evidence>